<proteinExistence type="predicted"/>
<organism evidence="2 3">
    <name type="scientific">Corynebacterium lipophiloflavum (strain ATCC 700352 / DSM 44291 / CCUG 37336 / JCM 10383 / DMMZ 1944)</name>
    <dbReference type="NCBI Taxonomy" id="525263"/>
    <lineage>
        <taxon>Bacteria</taxon>
        <taxon>Bacillati</taxon>
        <taxon>Actinomycetota</taxon>
        <taxon>Actinomycetes</taxon>
        <taxon>Mycobacteriales</taxon>
        <taxon>Corynebacteriaceae</taxon>
        <taxon>Corynebacterium</taxon>
    </lineage>
</organism>
<dbReference type="HOGENOM" id="CLU_3054781_0_0_11"/>
<name>C0XRI2_CORLD</name>
<gene>
    <name evidence="2" type="ORF">HMPREF0298_1052</name>
</gene>
<evidence type="ECO:0000313" key="3">
    <source>
        <dbReference type="Proteomes" id="UP000006196"/>
    </source>
</evidence>
<feature type="region of interest" description="Disordered" evidence="1">
    <location>
        <begin position="1"/>
        <end position="53"/>
    </location>
</feature>
<reference evidence="2" key="1">
    <citation type="submission" date="2009-01" db="EMBL/GenBank/DDBJ databases">
        <authorList>
            <person name="Qin X."/>
            <person name="Bachman B."/>
            <person name="Battles P."/>
            <person name="Bell A."/>
            <person name="Bess C."/>
            <person name="Bickham C."/>
            <person name="Chaboub L."/>
            <person name="Chen D."/>
            <person name="Coyle M."/>
            <person name="Deiros D.R."/>
            <person name="Dinh H."/>
            <person name="Forbes L."/>
            <person name="Fowler G."/>
            <person name="Francisco L."/>
            <person name="Fu Q."/>
            <person name="Gubbala S."/>
            <person name="Hale W."/>
            <person name="Han Y."/>
            <person name="Hemphill L."/>
            <person name="Highlander S.K."/>
            <person name="Hirani K."/>
            <person name="Hogues M."/>
            <person name="Jackson L."/>
            <person name="Jakkamsetti A."/>
            <person name="Javaid M."/>
            <person name="Jiang H."/>
            <person name="Korchina V."/>
            <person name="Kovar C."/>
            <person name="Lara F."/>
            <person name="Lee S."/>
            <person name="Mata R."/>
            <person name="Mathew T."/>
            <person name="Moen C."/>
            <person name="Morales K."/>
            <person name="Munidasa M."/>
            <person name="Nazareth L."/>
            <person name="Ngo R."/>
            <person name="Nguyen L."/>
            <person name="Okwuonu G."/>
            <person name="Ongeri F."/>
            <person name="Patil S."/>
            <person name="Petrosino J."/>
            <person name="Pham C."/>
            <person name="Pham P."/>
            <person name="Pu L.-L."/>
            <person name="Puazo M."/>
            <person name="Raj R."/>
            <person name="Reid J."/>
            <person name="Rouhana J."/>
            <person name="Saada N."/>
            <person name="Shang Y."/>
            <person name="Simmons D."/>
            <person name="Thornton R."/>
            <person name="Warren J."/>
            <person name="Weissenberger G."/>
            <person name="Zhang J."/>
            <person name="Zhang L."/>
            <person name="Zhou C."/>
            <person name="Zhu D."/>
            <person name="Muzny D."/>
            <person name="Worley K."/>
            <person name="Gibbs R."/>
        </authorList>
    </citation>
    <scope>NUCLEOTIDE SEQUENCE [LARGE SCALE GENOMIC DNA]</scope>
    <source>
        <strain evidence="2">DSM 44291</strain>
    </source>
</reference>
<dbReference type="STRING" id="525263.HMPREF0298_1052"/>
<evidence type="ECO:0000256" key="1">
    <source>
        <dbReference type="SAM" id="MobiDB-lite"/>
    </source>
</evidence>
<sequence length="53" mass="5541">GGDTDERPAGDWGAWWGRRQAGEAGQAGRRARTAPSREAPAPVARGLEKCPGP</sequence>
<dbReference type="EMBL" id="ACHJ01000103">
    <property type="protein sequence ID" value="EEI17114.1"/>
    <property type="molecule type" value="Genomic_DNA"/>
</dbReference>
<evidence type="ECO:0000313" key="2">
    <source>
        <dbReference type="EMBL" id="EEI17114.1"/>
    </source>
</evidence>
<keyword evidence="3" id="KW-1185">Reference proteome</keyword>
<feature type="compositionally biased region" description="Low complexity" evidence="1">
    <location>
        <begin position="17"/>
        <end position="28"/>
    </location>
</feature>
<dbReference type="AlphaFoldDB" id="C0XRI2"/>
<protein>
    <submittedName>
        <fullName evidence="2">Uncharacterized protein</fullName>
    </submittedName>
</protein>
<feature type="non-terminal residue" evidence="2">
    <location>
        <position position="1"/>
    </location>
</feature>
<dbReference type="Proteomes" id="UP000006196">
    <property type="component" value="Unassembled WGS sequence"/>
</dbReference>
<comment type="caution">
    <text evidence="2">The sequence shown here is derived from an EMBL/GenBank/DDBJ whole genome shotgun (WGS) entry which is preliminary data.</text>
</comment>
<accession>C0XRI2</accession>